<protein>
    <submittedName>
        <fullName evidence="1 3">Uncharacterized protein</fullName>
    </submittedName>
</protein>
<evidence type="ECO:0000313" key="3">
    <source>
        <dbReference type="WBParaSite" id="TCNE_0001382601-mRNA-1"/>
    </source>
</evidence>
<reference evidence="1 2" key="2">
    <citation type="submission" date="2018-11" db="EMBL/GenBank/DDBJ databases">
        <authorList>
            <consortium name="Pathogen Informatics"/>
        </authorList>
    </citation>
    <scope>NUCLEOTIDE SEQUENCE [LARGE SCALE GENOMIC DNA]</scope>
</reference>
<organism evidence="2 3">
    <name type="scientific">Toxocara canis</name>
    <name type="common">Canine roundworm</name>
    <dbReference type="NCBI Taxonomy" id="6265"/>
    <lineage>
        <taxon>Eukaryota</taxon>
        <taxon>Metazoa</taxon>
        <taxon>Ecdysozoa</taxon>
        <taxon>Nematoda</taxon>
        <taxon>Chromadorea</taxon>
        <taxon>Rhabditida</taxon>
        <taxon>Spirurina</taxon>
        <taxon>Ascaridomorpha</taxon>
        <taxon>Ascaridoidea</taxon>
        <taxon>Toxocaridae</taxon>
        <taxon>Toxocara</taxon>
    </lineage>
</organism>
<dbReference type="Proteomes" id="UP000050794">
    <property type="component" value="Unassembled WGS sequence"/>
</dbReference>
<gene>
    <name evidence="1" type="ORF">TCNE_LOCUS13826</name>
</gene>
<proteinExistence type="predicted"/>
<keyword evidence="2" id="KW-1185">Reference proteome</keyword>
<evidence type="ECO:0000313" key="1">
    <source>
        <dbReference type="EMBL" id="VDM45147.1"/>
    </source>
</evidence>
<dbReference type="AlphaFoldDB" id="A0A183UZA6"/>
<accession>A0A183UZA6</accession>
<dbReference type="WBParaSite" id="TCNE_0001382601-mRNA-1">
    <property type="protein sequence ID" value="TCNE_0001382601-mRNA-1"/>
    <property type="gene ID" value="TCNE_0001382601"/>
</dbReference>
<name>A0A183UZA6_TOXCA</name>
<evidence type="ECO:0000313" key="2">
    <source>
        <dbReference type="Proteomes" id="UP000050794"/>
    </source>
</evidence>
<sequence length="74" mass="8481">MPLRVHEMLRESDESDVMLRTLELRCVAEEKEFRVMSLEDLGEKACSVPTCATPLKDIATVFVQGLNMARLYTY</sequence>
<reference evidence="3" key="1">
    <citation type="submission" date="2016-06" db="UniProtKB">
        <authorList>
            <consortium name="WormBaseParasite"/>
        </authorList>
    </citation>
    <scope>IDENTIFICATION</scope>
</reference>
<dbReference type="EMBL" id="UYWY01021916">
    <property type="protein sequence ID" value="VDM45147.1"/>
    <property type="molecule type" value="Genomic_DNA"/>
</dbReference>